<accession>A0A2M8IT67</accession>
<dbReference type="AlphaFoldDB" id="A0A2M8IT67"/>
<evidence type="ECO:0000313" key="3">
    <source>
        <dbReference type="Proteomes" id="UP000231553"/>
    </source>
</evidence>
<evidence type="ECO:0000313" key="2">
    <source>
        <dbReference type="EMBL" id="PJE32149.1"/>
    </source>
</evidence>
<feature type="domain" description="Transcriptional repressor PaaX-like C-terminal" evidence="1">
    <location>
        <begin position="11"/>
        <end position="72"/>
    </location>
</feature>
<dbReference type="Pfam" id="PF08223">
    <property type="entry name" value="PaaX_C"/>
    <property type="match status" value="1"/>
</dbReference>
<reference evidence="2 3" key="1">
    <citation type="journal article" date="2018" name="Int. J. Syst. Evol. Microbiol.">
        <title>Pseudooceanicola lipolyticus sp. nov., a marine alphaproteobacterium, reclassification of Oceanicola flagellatus as Pseudooceanicola flagellatus comb. nov. and emended description of the genus Pseudooceanicola.</title>
        <authorList>
            <person name="Huang M.-M."/>
            <person name="Guo L.-L."/>
            <person name="Wu Y.-H."/>
            <person name="Lai Q.-L."/>
            <person name="Shao Z.-Z."/>
            <person name="Wang C.-S."/>
            <person name="Wu M."/>
            <person name="Xu X.-W."/>
        </authorList>
    </citation>
    <scope>NUCLEOTIDE SEQUENCE [LARGE SCALE GENOMIC DNA]</scope>
    <source>
        <strain evidence="2 3">157</strain>
    </source>
</reference>
<dbReference type="RefSeq" id="WP_276308673.1">
    <property type="nucleotide sequence ID" value="NZ_PGTB01000364.1"/>
</dbReference>
<gene>
    <name evidence="2" type="ORF">CVM52_25920</name>
</gene>
<keyword evidence="3" id="KW-1185">Reference proteome</keyword>
<name>A0A2M8IT67_9RHOB</name>
<dbReference type="Gene3D" id="1.20.58.1460">
    <property type="match status" value="1"/>
</dbReference>
<dbReference type="InterPro" id="IPR013225">
    <property type="entry name" value="PaaX_C"/>
</dbReference>
<sequence>AADLAALNGEIADPLDAAAARLLLIHRWRRIVLRYDEIPPDLMPEDAPLADPRRAVAAAYRRLAPAAESWLDSTDGDLAAMPAGDTRFAGRFGGPQHA</sequence>
<evidence type="ECO:0000259" key="1">
    <source>
        <dbReference type="Pfam" id="PF08223"/>
    </source>
</evidence>
<organism evidence="2 3">
    <name type="scientific">Pseudooceanicola lipolyticus</name>
    <dbReference type="NCBI Taxonomy" id="2029104"/>
    <lineage>
        <taxon>Bacteria</taxon>
        <taxon>Pseudomonadati</taxon>
        <taxon>Pseudomonadota</taxon>
        <taxon>Alphaproteobacteria</taxon>
        <taxon>Rhodobacterales</taxon>
        <taxon>Paracoccaceae</taxon>
        <taxon>Pseudooceanicola</taxon>
    </lineage>
</organism>
<proteinExistence type="predicted"/>
<comment type="caution">
    <text evidence="2">The sequence shown here is derived from an EMBL/GenBank/DDBJ whole genome shotgun (WGS) entry which is preliminary data.</text>
</comment>
<feature type="non-terminal residue" evidence="2">
    <location>
        <position position="1"/>
    </location>
</feature>
<protein>
    <submittedName>
        <fullName evidence="2">Phenylacetic acid degradation operon negative regulatory protein PaaX</fullName>
    </submittedName>
</protein>
<dbReference type="Proteomes" id="UP000231553">
    <property type="component" value="Unassembled WGS sequence"/>
</dbReference>
<dbReference type="EMBL" id="PGTB01000364">
    <property type="protein sequence ID" value="PJE32149.1"/>
    <property type="molecule type" value="Genomic_DNA"/>
</dbReference>